<dbReference type="OrthoDB" id="1701437at2759"/>
<keyword evidence="13 19" id="KW-0472">Membrane</keyword>
<comment type="pathway">
    <text evidence="2">Protein modification; protein ubiquitination.</text>
</comment>
<dbReference type="EC" id="2.3.2.36" evidence="17"/>
<gene>
    <name evidence="21" type="ORF">HMN09_01218900</name>
</gene>
<dbReference type="GO" id="GO:0016562">
    <property type="term" value="P:protein import into peroxisome matrix, receptor recycling"/>
    <property type="evidence" value="ECO:0007669"/>
    <property type="project" value="UniProtKB-ARBA"/>
</dbReference>
<evidence type="ECO:0000256" key="3">
    <source>
        <dbReference type="ARBA" id="ARBA00008704"/>
    </source>
</evidence>
<feature type="transmembrane region" description="Helical" evidence="19">
    <location>
        <begin position="214"/>
        <end position="232"/>
    </location>
</feature>
<protein>
    <recommendedName>
        <fullName evidence="17">RING-type E3 ubiquitin transferase (cysteine targeting)</fullName>
        <ecNumber evidence="17">2.3.2.36</ecNumber>
    </recommendedName>
    <alternativeName>
        <fullName evidence="15">Peroxin-2</fullName>
    </alternativeName>
</protein>
<evidence type="ECO:0000256" key="2">
    <source>
        <dbReference type="ARBA" id="ARBA00004906"/>
    </source>
</evidence>
<feature type="domain" description="Pex N-terminal" evidence="20">
    <location>
        <begin position="113"/>
        <end position="241"/>
    </location>
</feature>
<keyword evidence="6 19" id="KW-0812">Transmembrane</keyword>
<evidence type="ECO:0000256" key="19">
    <source>
        <dbReference type="SAM" id="Phobius"/>
    </source>
</evidence>
<evidence type="ECO:0000256" key="11">
    <source>
        <dbReference type="ARBA" id="ARBA00022927"/>
    </source>
</evidence>
<accession>A0A8H6VSL4</accession>
<feature type="compositionally biased region" description="Low complexity" evidence="18">
    <location>
        <begin position="399"/>
        <end position="416"/>
    </location>
</feature>
<comment type="similarity">
    <text evidence="3">Belongs to the pex2/pex10/pex12 family.</text>
</comment>
<evidence type="ECO:0000256" key="17">
    <source>
        <dbReference type="ARBA" id="ARBA00034523"/>
    </source>
</evidence>
<keyword evidence="11" id="KW-0653">Protein transport</keyword>
<evidence type="ECO:0000256" key="8">
    <source>
        <dbReference type="ARBA" id="ARBA00022771"/>
    </source>
</evidence>
<keyword evidence="12 19" id="KW-1133">Transmembrane helix</keyword>
<evidence type="ECO:0000256" key="10">
    <source>
        <dbReference type="ARBA" id="ARBA00022833"/>
    </source>
</evidence>
<dbReference type="Pfam" id="PF04757">
    <property type="entry name" value="Pex2_Pex12"/>
    <property type="match status" value="1"/>
</dbReference>
<keyword evidence="10" id="KW-0862">Zinc</keyword>
<dbReference type="GO" id="GO:0008270">
    <property type="term" value="F:zinc ion binding"/>
    <property type="evidence" value="ECO:0007669"/>
    <property type="project" value="UniProtKB-KW"/>
</dbReference>
<dbReference type="PANTHER" id="PTHR48178:SF1">
    <property type="entry name" value="PEROXISOME BIOGENESIS FACTOR 2"/>
    <property type="match status" value="1"/>
</dbReference>
<comment type="subcellular location">
    <subcellularLocation>
        <location evidence="1">Peroxisome membrane</location>
        <topology evidence="1">Multi-pass membrane protein</topology>
    </subcellularLocation>
</comment>
<evidence type="ECO:0000256" key="18">
    <source>
        <dbReference type="SAM" id="MobiDB-lite"/>
    </source>
</evidence>
<evidence type="ECO:0000259" key="20">
    <source>
        <dbReference type="Pfam" id="PF04757"/>
    </source>
</evidence>
<reference evidence="21" key="1">
    <citation type="submission" date="2020-05" db="EMBL/GenBank/DDBJ databases">
        <title>Mycena genomes resolve the evolution of fungal bioluminescence.</title>
        <authorList>
            <person name="Tsai I.J."/>
        </authorList>
    </citation>
    <scope>NUCLEOTIDE SEQUENCE</scope>
    <source>
        <strain evidence="21">110903Hualien_Pintung</strain>
    </source>
</reference>
<evidence type="ECO:0000256" key="15">
    <source>
        <dbReference type="ARBA" id="ARBA00032511"/>
    </source>
</evidence>
<evidence type="ECO:0000256" key="9">
    <source>
        <dbReference type="ARBA" id="ARBA00022786"/>
    </source>
</evidence>
<organism evidence="21 22">
    <name type="scientific">Mycena chlorophos</name>
    <name type="common">Agaric fungus</name>
    <name type="synonym">Agaricus chlorophos</name>
    <dbReference type="NCBI Taxonomy" id="658473"/>
    <lineage>
        <taxon>Eukaryota</taxon>
        <taxon>Fungi</taxon>
        <taxon>Dikarya</taxon>
        <taxon>Basidiomycota</taxon>
        <taxon>Agaricomycotina</taxon>
        <taxon>Agaricomycetes</taxon>
        <taxon>Agaricomycetidae</taxon>
        <taxon>Agaricales</taxon>
        <taxon>Marasmiineae</taxon>
        <taxon>Mycenaceae</taxon>
        <taxon>Mycena</taxon>
    </lineage>
</organism>
<dbReference type="GO" id="GO:0005778">
    <property type="term" value="C:peroxisomal membrane"/>
    <property type="evidence" value="ECO:0007669"/>
    <property type="project" value="UniProtKB-SubCell"/>
</dbReference>
<dbReference type="AlphaFoldDB" id="A0A8H6VSL4"/>
<proteinExistence type="inferred from homology"/>
<dbReference type="Proteomes" id="UP000613580">
    <property type="component" value="Unassembled WGS sequence"/>
</dbReference>
<keyword evidence="5" id="KW-0808">Transferase</keyword>
<feature type="transmembrane region" description="Helical" evidence="19">
    <location>
        <begin position="157"/>
        <end position="178"/>
    </location>
</feature>
<evidence type="ECO:0000313" key="22">
    <source>
        <dbReference type="Proteomes" id="UP000613580"/>
    </source>
</evidence>
<keyword evidence="8" id="KW-0863">Zinc-finger</keyword>
<dbReference type="PANTHER" id="PTHR48178">
    <property type="entry name" value="PEROXISOME BIOGENESIS FACTOR 2"/>
    <property type="match status" value="1"/>
</dbReference>
<evidence type="ECO:0000256" key="16">
    <source>
        <dbReference type="ARBA" id="ARBA00034438"/>
    </source>
</evidence>
<sequence length="416" mass="46611">MDALQSSWIAAQARLDEIRARRDTNAPSERTIRVGQLDAELLDQELVQLLQDPIVKALNSPRWTPELLCLSRLCSTSFRSGIRVQHMEPSCKICGTRSLEHQVFWLVPSGIPRRTLLVHAFLTVGIPYLHNRLRAHALSRAWPDAPSSDRRRKIWDALVSLESAHALAALLSFIAFLWDGRFRTLTDRLLKMRLTPSRRLIKRDVSYEFMNRQMVWHAFTEFLLFLLPLINARTVRRRLTRLKSALTPSFLRDPDVKSRNATRGKYWSLPQDQCAICAENASFNLNLAEPANALTALTASTTTEEDGGPPLYPINTPYIASCGDVFCYSCIAERMMRAADSDDAEGRKWECLRCAQPVESADRLTVESMGTGTGSELSRSPSGSDYEFSSSAGDITDLSSSMVSMGSYSESALSES</sequence>
<dbReference type="InterPro" id="IPR006845">
    <property type="entry name" value="Pex_N"/>
</dbReference>
<evidence type="ECO:0000313" key="21">
    <source>
        <dbReference type="EMBL" id="KAF7292349.1"/>
    </source>
</evidence>
<keyword evidence="14" id="KW-0576">Peroxisome</keyword>
<keyword evidence="22" id="KW-1185">Reference proteome</keyword>
<dbReference type="InterPro" id="IPR025654">
    <property type="entry name" value="PEX2/10"/>
</dbReference>
<evidence type="ECO:0000256" key="12">
    <source>
        <dbReference type="ARBA" id="ARBA00022989"/>
    </source>
</evidence>
<keyword evidence="4" id="KW-0813">Transport</keyword>
<evidence type="ECO:0000256" key="13">
    <source>
        <dbReference type="ARBA" id="ARBA00023136"/>
    </source>
</evidence>
<feature type="region of interest" description="Disordered" evidence="18">
    <location>
        <begin position="365"/>
        <end position="416"/>
    </location>
</feature>
<evidence type="ECO:0000256" key="7">
    <source>
        <dbReference type="ARBA" id="ARBA00022723"/>
    </source>
</evidence>
<keyword evidence="7" id="KW-0479">Metal-binding</keyword>
<comment type="catalytic activity">
    <reaction evidence="16">
        <text>[E2 ubiquitin-conjugating enzyme]-S-ubiquitinyl-L-cysteine + [acceptor protein]-L-cysteine = [E2 ubiquitin-conjugating enzyme]-L-cysteine + [acceptor protein]-S-ubiquitinyl-L-cysteine.</text>
        <dbReference type="EC" id="2.3.2.36"/>
    </reaction>
</comment>
<keyword evidence="9" id="KW-0833">Ubl conjugation pathway</keyword>
<dbReference type="EMBL" id="JACAZE010000022">
    <property type="protein sequence ID" value="KAF7292349.1"/>
    <property type="molecule type" value="Genomic_DNA"/>
</dbReference>
<evidence type="ECO:0000256" key="4">
    <source>
        <dbReference type="ARBA" id="ARBA00022448"/>
    </source>
</evidence>
<evidence type="ECO:0000256" key="1">
    <source>
        <dbReference type="ARBA" id="ARBA00004585"/>
    </source>
</evidence>
<dbReference type="GO" id="GO:0016567">
    <property type="term" value="P:protein ubiquitination"/>
    <property type="evidence" value="ECO:0007669"/>
    <property type="project" value="UniProtKB-ARBA"/>
</dbReference>
<comment type="caution">
    <text evidence="21">The sequence shown here is derived from an EMBL/GenBank/DDBJ whole genome shotgun (WGS) entry which is preliminary data.</text>
</comment>
<evidence type="ECO:0000256" key="5">
    <source>
        <dbReference type="ARBA" id="ARBA00022679"/>
    </source>
</evidence>
<name>A0A8H6VSL4_MYCCL</name>
<evidence type="ECO:0000256" key="14">
    <source>
        <dbReference type="ARBA" id="ARBA00023140"/>
    </source>
</evidence>
<dbReference type="GO" id="GO:0061630">
    <property type="term" value="F:ubiquitin protein ligase activity"/>
    <property type="evidence" value="ECO:0007669"/>
    <property type="project" value="UniProtKB-EC"/>
</dbReference>
<evidence type="ECO:0000256" key="6">
    <source>
        <dbReference type="ARBA" id="ARBA00022692"/>
    </source>
</evidence>
<feature type="compositionally biased region" description="Polar residues" evidence="18">
    <location>
        <begin position="368"/>
        <end position="393"/>
    </location>
</feature>